<sequence>MSTNHSVQKRASNSDSISGMTISNSGIPMANVSNRTKTLSDDTGASSAPVVHDDDDKVWFSENFFSKEPSTSRARALYLKIVFGTSFMITVFIMTVLPIYWGALWKVPSHVHNLKGWIVDFDGAQMGQFVTQAFISSSGLPTRMTWEVVSPDRFPNGQADIIDLLVHEHTWAIVAINPGATNSFNSSIASTNGSYNGSSAVTIYTEEARSENAYNQIIKPNVEIVMKNASSIFAASSTNQLALGGRNLSNIAINAPQLLSAPLYYTVYNTRPFDVPVAAAVDFVGLIYLLIVAFVTSLVNTVARTDVTHIEDRLRFRSLMLARAIVPILIYFYLSCFFSMISLAFQAPFNRTFGHSGFVIYWMLSWIAMCALGLAVEAMVTLITVRFIPFFLILWIIGRLLLIPNVSVCFMPISVLPRVYRYGYAMPFYNVQRAVRTIVFNTKNDLGLNFGVLIAWSLISLMTMTLFQYMARRRAIKQHVESI</sequence>
<dbReference type="GeneID" id="20677673"/>
<dbReference type="InterPro" id="IPR022703">
    <property type="entry name" value="DUF3533"/>
</dbReference>
<feature type="domain" description="DUF3533" evidence="3">
    <location>
        <begin position="87"/>
        <end position="460"/>
    </location>
</feature>
<dbReference type="GO" id="GO:0016020">
    <property type="term" value="C:membrane"/>
    <property type="evidence" value="ECO:0007669"/>
    <property type="project" value="TreeGrafter"/>
</dbReference>
<organism evidence="4 5">
    <name type="scientific">Heterobasidion irregulare (strain TC 32-1)</name>
    <dbReference type="NCBI Taxonomy" id="747525"/>
    <lineage>
        <taxon>Eukaryota</taxon>
        <taxon>Fungi</taxon>
        <taxon>Dikarya</taxon>
        <taxon>Basidiomycota</taxon>
        <taxon>Agaricomycotina</taxon>
        <taxon>Agaricomycetes</taxon>
        <taxon>Russulales</taxon>
        <taxon>Bondarzewiaceae</taxon>
        <taxon>Heterobasidion</taxon>
        <taxon>Heterobasidion annosum species complex</taxon>
    </lineage>
</organism>
<dbReference type="InParanoid" id="W4K471"/>
<name>W4K471_HETIT</name>
<feature type="transmembrane region" description="Helical" evidence="2">
    <location>
        <begin position="359"/>
        <end position="383"/>
    </location>
</feature>
<keyword evidence="2" id="KW-1133">Transmembrane helix</keyword>
<protein>
    <recommendedName>
        <fullName evidence="3">DUF3533 domain-containing protein</fullName>
    </recommendedName>
</protein>
<feature type="region of interest" description="Disordered" evidence="1">
    <location>
        <begin position="1"/>
        <end position="48"/>
    </location>
</feature>
<dbReference type="KEGG" id="hir:HETIRDRAFT_476313"/>
<evidence type="ECO:0000256" key="2">
    <source>
        <dbReference type="SAM" id="Phobius"/>
    </source>
</evidence>
<dbReference type="EMBL" id="KI925459">
    <property type="protein sequence ID" value="ETW80638.1"/>
    <property type="molecule type" value="Genomic_DNA"/>
</dbReference>
<dbReference type="Proteomes" id="UP000030671">
    <property type="component" value="Unassembled WGS sequence"/>
</dbReference>
<dbReference type="PANTHER" id="PTHR34814:SF1">
    <property type="entry name" value="NITROSOGUANIDINE RESISTANCE PROTEIN SNG1"/>
    <property type="match status" value="1"/>
</dbReference>
<dbReference type="PANTHER" id="PTHR34814">
    <property type="entry name" value="NITROSOGUANIDINE RESISTANCE PROTEIN SNG1"/>
    <property type="match status" value="1"/>
</dbReference>
<accession>W4K471</accession>
<dbReference type="OrthoDB" id="2140105at2759"/>
<dbReference type="AlphaFoldDB" id="W4K471"/>
<evidence type="ECO:0000313" key="4">
    <source>
        <dbReference type="EMBL" id="ETW80638.1"/>
    </source>
</evidence>
<proteinExistence type="predicted"/>
<dbReference type="HOGENOM" id="CLU_020178_2_1_1"/>
<feature type="transmembrane region" description="Helical" evidence="2">
    <location>
        <begin position="324"/>
        <end position="347"/>
    </location>
</feature>
<dbReference type="InterPro" id="IPR053001">
    <property type="entry name" value="MNNG_permease-like"/>
</dbReference>
<keyword evidence="5" id="KW-1185">Reference proteome</keyword>
<feature type="transmembrane region" description="Helical" evidence="2">
    <location>
        <begin position="283"/>
        <end position="303"/>
    </location>
</feature>
<feature type="transmembrane region" description="Helical" evidence="2">
    <location>
        <begin position="446"/>
        <end position="467"/>
    </location>
</feature>
<feature type="transmembrane region" description="Helical" evidence="2">
    <location>
        <begin position="77"/>
        <end position="101"/>
    </location>
</feature>
<gene>
    <name evidence="4" type="ORF">HETIRDRAFT_476313</name>
</gene>
<evidence type="ECO:0000256" key="1">
    <source>
        <dbReference type="SAM" id="MobiDB-lite"/>
    </source>
</evidence>
<keyword evidence="2" id="KW-0472">Membrane</keyword>
<dbReference type="Pfam" id="PF12051">
    <property type="entry name" value="DUF3533"/>
    <property type="match status" value="1"/>
</dbReference>
<feature type="compositionally biased region" description="Polar residues" evidence="1">
    <location>
        <begin position="1"/>
        <end position="46"/>
    </location>
</feature>
<keyword evidence="2" id="KW-0812">Transmembrane</keyword>
<dbReference type="eggNOG" id="ENOG502QUA0">
    <property type="taxonomic scope" value="Eukaryota"/>
</dbReference>
<feature type="transmembrane region" description="Helical" evidence="2">
    <location>
        <begin position="390"/>
        <end position="413"/>
    </location>
</feature>
<dbReference type="RefSeq" id="XP_009547362.1">
    <property type="nucleotide sequence ID" value="XM_009549067.1"/>
</dbReference>
<evidence type="ECO:0000259" key="3">
    <source>
        <dbReference type="Pfam" id="PF12051"/>
    </source>
</evidence>
<evidence type="ECO:0000313" key="5">
    <source>
        <dbReference type="Proteomes" id="UP000030671"/>
    </source>
</evidence>
<reference evidence="4 5" key="1">
    <citation type="journal article" date="2012" name="New Phytol.">
        <title>Insight into trade-off between wood decay and parasitism from the genome of a fungal forest pathogen.</title>
        <authorList>
            <person name="Olson A."/>
            <person name="Aerts A."/>
            <person name="Asiegbu F."/>
            <person name="Belbahri L."/>
            <person name="Bouzid O."/>
            <person name="Broberg A."/>
            <person name="Canback B."/>
            <person name="Coutinho P.M."/>
            <person name="Cullen D."/>
            <person name="Dalman K."/>
            <person name="Deflorio G."/>
            <person name="van Diepen L.T."/>
            <person name="Dunand C."/>
            <person name="Duplessis S."/>
            <person name="Durling M."/>
            <person name="Gonthier P."/>
            <person name="Grimwood J."/>
            <person name="Fossdal C.G."/>
            <person name="Hansson D."/>
            <person name="Henrissat B."/>
            <person name="Hietala A."/>
            <person name="Himmelstrand K."/>
            <person name="Hoffmeister D."/>
            <person name="Hogberg N."/>
            <person name="James T.Y."/>
            <person name="Karlsson M."/>
            <person name="Kohler A."/>
            <person name="Kues U."/>
            <person name="Lee Y.H."/>
            <person name="Lin Y.C."/>
            <person name="Lind M."/>
            <person name="Lindquist E."/>
            <person name="Lombard V."/>
            <person name="Lucas S."/>
            <person name="Lunden K."/>
            <person name="Morin E."/>
            <person name="Murat C."/>
            <person name="Park J."/>
            <person name="Raffaello T."/>
            <person name="Rouze P."/>
            <person name="Salamov A."/>
            <person name="Schmutz J."/>
            <person name="Solheim H."/>
            <person name="Stahlberg J."/>
            <person name="Velez H."/>
            <person name="de Vries R.P."/>
            <person name="Wiebenga A."/>
            <person name="Woodward S."/>
            <person name="Yakovlev I."/>
            <person name="Garbelotto M."/>
            <person name="Martin F."/>
            <person name="Grigoriev I.V."/>
            <person name="Stenlid J."/>
        </authorList>
    </citation>
    <scope>NUCLEOTIDE SEQUENCE [LARGE SCALE GENOMIC DNA]</scope>
    <source>
        <strain evidence="4 5">TC 32-1</strain>
    </source>
</reference>